<evidence type="ECO:0008006" key="3">
    <source>
        <dbReference type="Google" id="ProtNLM"/>
    </source>
</evidence>
<reference evidence="1" key="1">
    <citation type="submission" date="2023-02" db="EMBL/GenBank/DDBJ databases">
        <title>Genome of toxic invasive species Heracleum sosnowskyi carries increased number of genes despite the absence of recent whole-genome duplications.</title>
        <authorList>
            <person name="Schelkunov M."/>
            <person name="Shtratnikova V."/>
            <person name="Makarenko M."/>
            <person name="Klepikova A."/>
            <person name="Omelchenko D."/>
            <person name="Novikova G."/>
            <person name="Obukhova E."/>
            <person name="Bogdanov V."/>
            <person name="Penin A."/>
            <person name="Logacheva M."/>
        </authorList>
    </citation>
    <scope>NUCLEOTIDE SEQUENCE</scope>
    <source>
        <strain evidence="1">Hsosn_3</strain>
        <tissue evidence="1">Leaf</tissue>
    </source>
</reference>
<dbReference type="PANTHER" id="PTHR31286">
    <property type="entry name" value="GLYCINE-RICH CELL WALL STRUCTURAL PROTEIN 1.8-LIKE"/>
    <property type="match status" value="1"/>
</dbReference>
<dbReference type="EMBL" id="JAUIZM010000011">
    <property type="protein sequence ID" value="KAK1354983.1"/>
    <property type="molecule type" value="Genomic_DNA"/>
</dbReference>
<evidence type="ECO:0000313" key="1">
    <source>
        <dbReference type="EMBL" id="KAK1354983.1"/>
    </source>
</evidence>
<sequence>MRVFFFFKFECEADLLEVLEDEVCMVEGKPLIMQRWAGMSRIGSGLGNILMVDGLTEKMCREATGRLSFAKLLIEVDAKIPLPDNLYVLIPSEDGREPVEVVVHVEYPWRPSWCAKCLMFGHNVHLFPVMVALHENEMREELEAKKGEKGNDEFTVVHRNEKEKMGSNGGQDQGAYYQGSKVLFNNKKKHGNNFNYVNRGVPLGKSGYGNEKRGYKGETSGVQKLSQGQPIKSILQNNKFSLLASNNLLDNLEAVSTRVDIKSDENLVGREKGRIGVVVEKNGVQEGKLEGVCPVDKCELNSEVDVESDLGETAEFMGEITGGVEETIGEEREKNSDTDSEVEMNQYIIQEVFAEKQGNQPITGNKSNLV</sequence>
<protein>
    <recommendedName>
        <fullName evidence="3">DUF4283 domain-containing protein</fullName>
    </recommendedName>
</protein>
<reference evidence="1" key="2">
    <citation type="submission" date="2023-05" db="EMBL/GenBank/DDBJ databases">
        <authorList>
            <person name="Schelkunov M.I."/>
        </authorList>
    </citation>
    <scope>NUCLEOTIDE SEQUENCE</scope>
    <source>
        <strain evidence="1">Hsosn_3</strain>
        <tissue evidence="1">Leaf</tissue>
    </source>
</reference>
<dbReference type="InterPro" id="IPR040256">
    <property type="entry name" value="At4g02000-like"/>
</dbReference>
<dbReference type="Proteomes" id="UP001237642">
    <property type="component" value="Unassembled WGS sequence"/>
</dbReference>
<gene>
    <name evidence="1" type="ORF">POM88_048239</name>
</gene>
<comment type="caution">
    <text evidence="1">The sequence shown here is derived from an EMBL/GenBank/DDBJ whole genome shotgun (WGS) entry which is preliminary data.</text>
</comment>
<name>A0AAD8GUX3_9APIA</name>
<evidence type="ECO:0000313" key="2">
    <source>
        <dbReference type="Proteomes" id="UP001237642"/>
    </source>
</evidence>
<dbReference type="PANTHER" id="PTHR31286:SF165">
    <property type="entry name" value="DUF4283 DOMAIN-CONTAINING PROTEIN"/>
    <property type="match status" value="1"/>
</dbReference>
<dbReference type="AlphaFoldDB" id="A0AAD8GUX3"/>
<keyword evidence="2" id="KW-1185">Reference proteome</keyword>
<proteinExistence type="predicted"/>
<organism evidence="1 2">
    <name type="scientific">Heracleum sosnowskyi</name>
    <dbReference type="NCBI Taxonomy" id="360622"/>
    <lineage>
        <taxon>Eukaryota</taxon>
        <taxon>Viridiplantae</taxon>
        <taxon>Streptophyta</taxon>
        <taxon>Embryophyta</taxon>
        <taxon>Tracheophyta</taxon>
        <taxon>Spermatophyta</taxon>
        <taxon>Magnoliopsida</taxon>
        <taxon>eudicotyledons</taxon>
        <taxon>Gunneridae</taxon>
        <taxon>Pentapetalae</taxon>
        <taxon>asterids</taxon>
        <taxon>campanulids</taxon>
        <taxon>Apiales</taxon>
        <taxon>Apiaceae</taxon>
        <taxon>Apioideae</taxon>
        <taxon>apioid superclade</taxon>
        <taxon>Tordylieae</taxon>
        <taxon>Tordyliinae</taxon>
        <taxon>Heracleum</taxon>
    </lineage>
</organism>
<accession>A0AAD8GUX3</accession>